<evidence type="ECO:0000256" key="1">
    <source>
        <dbReference type="ARBA" id="ARBA00022737"/>
    </source>
</evidence>
<dbReference type="InterPro" id="IPR042401">
    <property type="entry name" value="SPMAP2-like"/>
</dbReference>
<protein>
    <submittedName>
        <fullName evidence="4">Testicular haploid expressed gene protein-like</fullName>
    </submittedName>
</protein>
<dbReference type="InterPro" id="IPR006623">
    <property type="entry name" value="THEG"/>
</dbReference>
<keyword evidence="3" id="KW-1185">Reference proteome</keyword>
<feature type="compositionally biased region" description="Basic and acidic residues" evidence="2">
    <location>
        <begin position="57"/>
        <end position="100"/>
    </location>
</feature>
<feature type="compositionally biased region" description="Acidic residues" evidence="2">
    <location>
        <begin position="47"/>
        <end position="56"/>
    </location>
</feature>
<feature type="region of interest" description="Disordered" evidence="2">
    <location>
        <begin position="1"/>
        <end position="124"/>
    </location>
</feature>
<dbReference type="PANTHER" id="PTHR15901:SF15">
    <property type="entry name" value="TESTICULAR HAPLOID EXPRESSED GENE PROTEIN-LIKE"/>
    <property type="match status" value="1"/>
</dbReference>
<keyword evidence="1" id="KW-0677">Repeat</keyword>
<organism evidence="3 4">
    <name type="scientific">Galeopterus variegatus</name>
    <name type="common">Malayan flying lemur</name>
    <name type="synonym">Cynocephalus variegatus</name>
    <dbReference type="NCBI Taxonomy" id="482537"/>
    <lineage>
        <taxon>Eukaryota</taxon>
        <taxon>Metazoa</taxon>
        <taxon>Chordata</taxon>
        <taxon>Craniata</taxon>
        <taxon>Vertebrata</taxon>
        <taxon>Euteleostomi</taxon>
        <taxon>Mammalia</taxon>
        <taxon>Eutheria</taxon>
        <taxon>Euarchontoglires</taxon>
        <taxon>Dermoptera</taxon>
        <taxon>Cynocephalidae</taxon>
        <taxon>Galeopterus</taxon>
    </lineage>
</organism>
<dbReference type="Proteomes" id="UP000694923">
    <property type="component" value="Unplaced"/>
</dbReference>
<evidence type="ECO:0000313" key="4">
    <source>
        <dbReference type="RefSeq" id="XP_008591890.1"/>
    </source>
</evidence>
<feature type="compositionally biased region" description="Basic residues" evidence="2">
    <location>
        <begin position="101"/>
        <end position="110"/>
    </location>
</feature>
<accession>A0ABM0SG99</accession>
<feature type="compositionally biased region" description="Polar residues" evidence="2">
    <location>
        <begin position="16"/>
        <end position="25"/>
    </location>
</feature>
<evidence type="ECO:0000313" key="3">
    <source>
        <dbReference type="Proteomes" id="UP000694923"/>
    </source>
</evidence>
<sequence length="228" mass="26210">MQDREFSGLSALSEVTDGQDTTEISICSEGFQKPLVPRILDVHNELGDSEDPEDPENPEKADRERDKRDASEQCDESELREPHEPRESRAPRKLRGSHEPHKFRRPQGPHRPREPHEAAGSEVLPRAALIISPSLITGFPPRLQKSSLNANPVSCDFVRKCLFSRKRIQDLSKPKKQWGTPDRPQYYYSCGRQSVIWKTPPPALFSQPSKRIQRLSQPNRFKRQYPLN</sequence>
<feature type="non-terminal residue" evidence="4">
    <location>
        <position position="228"/>
    </location>
</feature>
<dbReference type="Pfam" id="PF14912">
    <property type="entry name" value="THEG"/>
    <property type="match status" value="1"/>
</dbReference>
<gene>
    <name evidence="4" type="primary">THEGL</name>
</gene>
<name>A0ABM0SG99_GALVR</name>
<dbReference type="GeneID" id="103609337"/>
<evidence type="ECO:0000256" key="2">
    <source>
        <dbReference type="SAM" id="MobiDB-lite"/>
    </source>
</evidence>
<dbReference type="PANTHER" id="PTHR15901">
    <property type="entry name" value="TESTICULAR HAPLOID EXPRESSED GENE PROTEIN"/>
    <property type="match status" value="1"/>
</dbReference>
<reference evidence="4" key="1">
    <citation type="submission" date="2025-08" db="UniProtKB">
        <authorList>
            <consortium name="RefSeq"/>
        </authorList>
    </citation>
    <scope>IDENTIFICATION</scope>
</reference>
<dbReference type="RefSeq" id="XP_008591890.1">
    <property type="nucleotide sequence ID" value="XM_008593668.1"/>
</dbReference>
<proteinExistence type="predicted"/>